<reference evidence="5" key="1">
    <citation type="journal article" date="2014" name="Int. J. Syst. Evol. Microbiol.">
        <title>Complete genome sequence of Corynebacterium casei LMG S-19264T (=DSM 44701T), isolated from a smear-ripened cheese.</title>
        <authorList>
            <consortium name="US DOE Joint Genome Institute (JGI-PGF)"/>
            <person name="Walter F."/>
            <person name="Albersmeier A."/>
            <person name="Kalinowski J."/>
            <person name="Ruckert C."/>
        </authorList>
    </citation>
    <scope>NUCLEOTIDE SEQUENCE</scope>
    <source>
        <strain evidence="5">JCM 3276</strain>
    </source>
</reference>
<evidence type="ECO:0000256" key="1">
    <source>
        <dbReference type="ARBA" id="ARBA00010062"/>
    </source>
</evidence>
<gene>
    <name evidence="5" type="ORF">GCM10010171_26530</name>
</gene>
<organism evidence="5 6">
    <name type="scientific">Actinokineospora fastidiosa</name>
    <dbReference type="NCBI Taxonomy" id="1816"/>
    <lineage>
        <taxon>Bacteria</taxon>
        <taxon>Bacillati</taxon>
        <taxon>Actinomycetota</taxon>
        <taxon>Actinomycetes</taxon>
        <taxon>Pseudonocardiales</taxon>
        <taxon>Pseudonocardiaceae</taxon>
        <taxon>Actinokineospora</taxon>
    </lineage>
</organism>
<evidence type="ECO:0000313" key="6">
    <source>
        <dbReference type="Proteomes" id="UP000660680"/>
    </source>
</evidence>
<feature type="chain" id="PRO_5038919216" evidence="3">
    <location>
        <begin position="23"/>
        <end position="424"/>
    </location>
</feature>
<sequence>MNRAALTAALAALALTASCGGAGGDGGNAGAGAAGAPAAVPGFDGTTIRLGVLSPLSGPVAVIGQPLTTGNKVWFDQVNADGGIAGKYKVELVQEDTQYQPDVTVQQYNKIKGEVAAFTQVLGTPSTLAVLPLLRADRIVAAPASLDALWVREENLLPVGAPYQIQAINVMEHYLSDGGGSPQSVVCTMIQDDVYGEAGQAGIDFAAERMGFAVANTQRFKAGTENYAGQIQALAGEGCQMVFLVATPTDAGKIWGTAAQARFAPRWYGQSPSWVGALAQSPLAPYLQANVLLAAEGTEWGDTEVPGMQDMVSRMERFAPQQQPDYYFAFGYNQARAMTALLEKAVERGDLSRDGLLAASRELGAVAFDGLSGEYRYGPAESRNPPRSTTIFRVDPAKPFGLATVKYNITSPAASAYEFVKADI</sequence>
<reference evidence="5" key="2">
    <citation type="submission" date="2020-09" db="EMBL/GenBank/DDBJ databases">
        <authorList>
            <person name="Sun Q."/>
            <person name="Ohkuma M."/>
        </authorList>
    </citation>
    <scope>NUCLEOTIDE SEQUENCE</scope>
    <source>
        <strain evidence="5">JCM 3276</strain>
    </source>
</reference>
<dbReference type="Pfam" id="PF13458">
    <property type="entry name" value="Peripla_BP_6"/>
    <property type="match status" value="1"/>
</dbReference>
<dbReference type="Gene3D" id="3.40.50.2300">
    <property type="match status" value="2"/>
</dbReference>
<proteinExistence type="inferred from homology"/>
<dbReference type="PANTHER" id="PTHR47235">
    <property type="entry name" value="BLR6548 PROTEIN"/>
    <property type="match status" value="1"/>
</dbReference>
<feature type="signal peptide" evidence="3">
    <location>
        <begin position="1"/>
        <end position="22"/>
    </location>
</feature>
<dbReference type="InterPro" id="IPR028081">
    <property type="entry name" value="Leu-bd"/>
</dbReference>
<keyword evidence="6" id="KW-1185">Reference proteome</keyword>
<evidence type="ECO:0000313" key="5">
    <source>
        <dbReference type="EMBL" id="GGS31353.1"/>
    </source>
</evidence>
<dbReference type="InterPro" id="IPR028082">
    <property type="entry name" value="Peripla_BP_I"/>
</dbReference>
<comment type="caution">
    <text evidence="5">The sequence shown here is derived from an EMBL/GenBank/DDBJ whole genome shotgun (WGS) entry which is preliminary data.</text>
</comment>
<comment type="similarity">
    <text evidence="1">Belongs to the leucine-binding protein family.</text>
</comment>
<dbReference type="PANTHER" id="PTHR47235:SF1">
    <property type="entry name" value="BLR6548 PROTEIN"/>
    <property type="match status" value="1"/>
</dbReference>
<feature type="domain" description="Leucine-binding protein" evidence="4">
    <location>
        <begin position="47"/>
        <end position="395"/>
    </location>
</feature>
<protein>
    <submittedName>
        <fullName evidence="5">Branched-chain amino acid ABC transporter substrate-binding protein</fullName>
    </submittedName>
</protein>
<dbReference type="RefSeq" id="WP_189210708.1">
    <property type="nucleotide sequence ID" value="NZ_BMRB01000002.1"/>
</dbReference>
<keyword evidence="2 3" id="KW-0732">Signal</keyword>
<name>A0A918GEN8_9PSEU</name>
<dbReference type="PROSITE" id="PS51257">
    <property type="entry name" value="PROKAR_LIPOPROTEIN"/>
    <property type="match status" value="1"/>
</dbReference>
<evidence type="ECO:0000256" key="3">
    <source>
        <dbReference type="SAM" id="SignalP"/>
    </source>
</evidence>
<dbReference type="SUPFAM" id="SSF53822">
    <property type="entry name" value="Periplasmic binding protein-like I"/>
    <property type="match status" value="1"/>
</dbReference>
<dbReference type="EMBL" id="BMRB01000002">
    <property type="protein sequence ID" value="GGS31353.1"/>
    <property type="molecule type" value="Genomic_DNA"/>
</dbReference>
<evidence type="ECO:0000259" key="4">
    <source>
        <dbReference type="Pfam" id="PF13458"/>
    </source>
</evidence>
<dbReference type="Proteomes" id="UP000660680">
    <property type="component" value="Unassembled WGS sequence"/>
</dbReference>
<dbReference type="AlphaFoldDB" id="A0A918GEN8"/>
<accession>A0A918GEN8</accession>
<evidence type="ECO:0000256" key="2">
    <source>
        <dbReference type="ARBA" id="ARBA00022729"/>
    </source>
</evidence>